<proteinExistence type="predicted"/>
<dbReference type="AlphaFoldDB" id="A0AAE1YYY1"/>
<dbReference type="EMBL" id="JACGWO010000001">
    <property type="protein sequence ID" value="KAK4438864.1"/>
    <property type="molecule type" value="Genomic_DNA"/>
</dbReference>
<comment type="caution">
    <text evidence="1">The sequence shown here is derived from an EMBL/GenBank/DDBJ whole genome shotgun (WGS) entry which is preliminary data.</text>
</comment>
<gene>
    <name evidence="1" type="ORF">Salat_0221000</name>
</gene>
<name>A0AAE1YYY1_9LAMI</name>
<dbReference type="InterPro" id="IPR052929">
    <property type="entry name" value="RNase_H-like_EbsB-rel"/>
</dbReference>
<dbReference type="PANTHER" id="PTHR47074:SF11">
    <property type="entry name" value="REVERSE TRANSCRIPTASE-LIKE PROTEIN"/>
    <property type="match status" value="1"/>
</dbReference>
<organism evidence="1 2">
    <name type="scientific">Sesamum alatum</name>
    <dbReference type="NCBI Taxonomy" id="300844"/>
    <lineage>
        <taxon>Eukaryota</taxon>
        <taxon>Viridiplantae</taxon>
        <taxon>Streptophyta</taxon>
        <taxon>Embryophyta</taxon>
        <taxon>Tracheophyta</taxon>
        <taxon>Spermatophyta</taxon>
        <taxon>Magnoliopsida</taxon>
        <taxon>eudicotyledons</taxon>
        <taxon>Gunneridae</taxon>
        <taxon>Pentapetalae</taxon>
        <taxon>asterids</taxon>
        <taxon>lamiids</taxon>
        <taxon>Lamiales</taxon>
        <taxon>Pedaliaceae</taxon>
        <taxon>Sesamum</taxon>
    </lineage>
</organism>
<reference evidence="1" key="2">
    <citation type="journal article" date="2024" name="Plant">
        <title>Genomic evolution and insights into agronomic trait innovations of Sesamum species.</title>
        <authorList>
            <person name="Miao H."/>
            <person name="Wang L."/>
            <person name="Qu L."/>
            <person name="Liu H."/>
            <person name="Sun Y."/>
            <person name="Le M."/>
            <person name="Wang Q."/>
            <person name="Wei S."/>
            <person name="Zheng Y."/>
            <person name="Lin W."/>
            <person name="Duan Y."/>
            <person name="Cao H."/>
            <person name="Xiong S."/>
            <person name="Wang X."/>
            <person name="Wei L."/>
            <person name="Li C."/>
            <person name="Ma Q."/>
            <person name="Ju M."/>
            <person name="Zhao R."/>
            <person name="Li G."/>
            <person name="Mu C."/>
            <person name="Tian Q."/>
            <person name="Mei H."/>
            <person name="Zhang T."/>
            <person name="Gao T."/>
            <person name="Zhang H."/>
        </authorList>
    </citation>
    <scope>NUCLEOTIDE SEQUENCE</scope>
    <source>
        <strain evidence="1">3651</strain>
    </source>
</reference>
<protein>
    <recommendedName>
        <fullName evidence="3">RNase H type-1 domain-containing protein</fullName>
    </recommendedName>
</protein>
<accession>A0AAE1YYY1</accession>
<evidence type="ECO:0000313" key="1">
    <source>
        <dbReference type="EMBL" id="KAK4438864.1"/>
    </source>
</evidence>
<evidence type="ECO:0008006" key="3">
    <source>
        <dbReference type="Google" id="ProtNLM"/>
    </source>
</evidence>
<sequence>MTIIQQAKRLLEAFRITTKDDGNGMMRPRQTKWQKPPTDFIKLKFDGAVFWTEGGVGSRVIARDVEGMCLGWRIGFQRGTLDATVAEALAARCAADLVVQYG</sequence>
<dbReference type="PANTHER" id="PTHR47074">
    <property type="entry name" value="BNAC02G40300D PROTEIN"/>
    <property type="match status" value="1"/>
</dbReference>
<evidence type="ECO:0000313" key="2">
    <source>
        <dbReference type="Proteomes" id="UP001293254"/>
    </source>
</evidence>
<reference evidence="1" key="1">
    <citation type="submission" date="2020-06" db="EMBL/GenBank/DDBJ databases">
        <authorList>
            <person name="Li T."/>
            <person name="Hu X."/>
            <person name="Zhang T."/>
            <person name="Song X."/>
            <person name="Zhang H."/>
            <person name="Dai N."/>
            <person name="Sheng W."/>
            <person name="Hou X."/>
            <person name="Wei L."/>
        </authorList>
    </citation>
    <scope>NUCLEOTIDE SEQUENCE</scope>
    <source>
        <strain evidence="1">3651</strain>
        <tissue evidence="1">Leaf</tissue>
    </source>
</reference>
<dbReference type="Proteomes" id="UP001293254">
    <property type="component" value="Unassembled WGS sequence"/>
</dbReference>
<keyword evidence="2" id="KW-1185">Reference proteome</keyword>